<evidence type="ECO:0000256" key="11">
    <source>
        <dbReference type="ARBA" id="ARBA00049439"/>
    </source>
</evidence>
<feature type="chain" id="PRO_5023353104" description="Arginine biosynthesis bifunctional protein ArgJ alpha chain" evidence="13">
    <location>
        <begin position="1"/>
        <end position="195"/>
    </location>
</feature>
<name>A0A5C8NZB9_9BACI</name>
<keyword evidence="8 13" id="KW-0511">Multifunctional enzyme</keyword>
<comment type="catalytic activity">
    <reaction evidence="11 13">
        <text>N(2)-acetyl-L-ornithine + L-glutamate = N-acetyl-L-glutamate + L-ornithine</text>
        <dbReference type="Rhea" id="RHEA:15349"/>
        <dbReference type="ChEBI" id="CHEBI:29985"/>
        <dbReference type="ChEBI" id="CHEBI:44337"/>
        <dbReference type="ChEBI" id="CHEBI:46911"/>
        <dbReference type="ChEBI" id="CHEBI:57805"/>
        <dbReference type="EC" id="2.3.1.35"/>
    </reaction>
</comment>
<evidence type="ECO:0000256" key="9">
    <source>
        <dbReference type="ARBA" id="ARBA00023315"/>
    </source>
</evidence>
<feature type="binding site" evidence="13">
    <location>
        <position position="159"/>
    </location>
    <ligand>
        <name>substrate</name>
    </ligand>
</feature>
<feature type="binding site" evidence="13">
    <location>
        <position position="404"/>
    </location>
    <ligand>
        <name>substrate</name>
    </ligand>
</feature>
<dbReference type="EMBL" id="VDUW01000002">
    <property type="protein sequence ID" value="TXL66487.1"/>
    <property type="molecule type" value="Genomic_DNA"/>
</dbReference>
<dbReference type="GO" id="GO:0005737">
    <property type="term" value="C:cytoplasm"/>
    <property type="evidence" value="ECO:0007669"/>
    <property type="project" value="UniProtKB-SubCell"/>
</dbReference>
<evidence type="ECO:0000313" key="14">
    <source>
        <dbReference type="EMBL" id="TXL66487.1"/>
    </source>
</evidence>
<dbReference type="InterPro" id="IPR002813">
    <property type="entry name" value="Arg_biosynth_ArgJ"/>
</dbReference>
<evidence type="ECO:0000256" key="4">
    <source>
        <dbReference type="ARBA" id="ARBA00022571"/>
    </source>
</evidence>
<dbReference type="CDD" id="cd02152">
    <property type="entry name" value="OAT"/>
    <property type="match status" value="1"/>
</dbReference>
<dbReference type="UniPathway" id="UPA00068">
    <property type="reaction ID" value="UER00106"/>
</dbReference>
<dbReference type="Gene3D" id="3.60.70.12">
    <property type="entry name" value="L-amino peptidase D-ALA esterase/amidase"/>
    <property type="match status" value="1"/>
</dbReference>
<evidence type="ECO:0000256" key="10">
    <source>
        <dbReference type="ARBA" id="ARBA00048372"/>
    </source>
</evidence>
<dbReference type="AlphaFoldDB" id="A0A5C8NZB9"/>
<evidence type="ECO:0000256" key="2">
    <source>
        <dbReference type="ARBA" id="ARBA00006774"/>
    </source>
</evidence>
<proteinExistence type="inferred from homology"/>
<evidence type="ECO:0000256" key="7">
    <source>
        <dbReference type="ARBA" id="ARBA00022813"/>
    </source>
</evidence>
<keyword evidence="7 13" id="KW-0068">Autocatalytic cleavage</keyword>
<dbReference type="GO" id="GO:0004358">
    <property type="term" value="F:L-glutamate N-acetyltransferase activity, acting on acetyl-L-ornithine as donor"/>
    <property type="evidence" value="ECO:0007669"/>
    <property type="project" value="UniProtKB-UniRule"/>
</dbReference>
<dbReference type="Gene3D" id="3.10.20.340">
    <property type="entry name" value="ArgJ beta chain, C-terminal domain"/>
    <property type="match status" value="1"/>
</dbReference>
<feature type="site" description="Involved in the stabilization of negative charge on the oxyanion by the formation of the oxyanion hole" evidence="13">
    <location>
        <position position="122"/>
    </location>
</feature>
<evidence type="ECO:0000256" key="3">
    <source>
        <dbReference type="ARBA" id="ARBA00011475"/>
    </source>
</evidence>
<dbReference type="InterPro" id="IPR016117">
    <property type="entry name" value="ArgJ-like_dom_sf"/>
</dbReference>
<dbReference type="RefSeq" id="WP_147665887.1">
    <property type="nucleotide sequence ID" value="NZ_VDUW01000002.1"/>
</dbReference>
<dbReference type="SUPFAM" id="SSF56266">
    <property type="entry name" value="DmpA/ArgJ-like"/>
    <property type="match status" value="1"/>
</dbReference>
<dbReference type="EC" id="2.3.1.1" evidence="13"/>
<comment type="function">
    <text evidence="12 13">Catalyzes two activities which are involved in the cyclic version of arginine biosynthesis: the synthesis of N-acetylglutamate from glutamate and acetyl-CoA as the acetyl donor, and of ornithine by transacetylation between N(2)-acetylornithine and glutamate.</text>
</comment>
<reference evidence="14 15" key="1">
    <citation type="submission" date="2019-06" db="EMBL/GenBank/DDBJ databases">
        <title>Cerasibacillus sp. nov., isolated from maize field.</title>
        <authorList>
            <person name="Lin S.-Y."/>
            <person name="Tsai C.-F."/>
            <person name="Young C.-C."/>
        </authorList>
    </citation>
    <scope>NUCLEOTIDE SEQUENCE [LARGE SCALE GENOMIC DNA]</scope>
    <source>
        <strain evidence="14 15">CC-CFT480</strain>
    </source>
</reference>
<feature type="site" description="Cleavage; by autolysis" evidence="13">
    <location>
        <begin position="195"/>
        <end position="196"/>
    </location>
</feature>
<comment type="subcellular location">
    <subcellularLocation>
        <location evidence="1 13">Cytoplasm</location>
    </subcellularLocation>
</comment>
<dbReference type="FunFam" id="3.10.20.340:FF:000001">
    <property type="entry name" value="Arginine biosynthesis bifunctional protein ArgJ, chloroplastic"/>
    <property type="match status" value="1"/>
</dbReference>
<dbReference type="FunFam" id="3.30.2330.10:FF:000001">
    <property type="entry name" value="Arginine biosynthesis bifunctional protein ArgJ, mitochondrial"/>
    <property type="match status" value="1"/>
</dbReference>
<feature type="binding site" evidence="13">
    <location>
        <position position="196"/>
    </location>
    <ligand>
        <name>substrate</name>
    </ligand>
</feature>
<comment type="similarity">
    <text evidence="2 13">Belongs to the ArgJ family.</text>
</comment>
<keyword evidence="9 13" id="KW-0012">Acyltransferase</keyword>
<feature type="binding site" evidence="13">
    <location>
        <position position="185"/>
    </location>
    <ligand>
        <name>substrate</name>
    </ligand>
</feature>
<comment type="caution">
    <text evidence="14">The sequence shown here is derived from an EMBL/GenBank/DDBJ whole genome shotgun (WGS) entry which is preliminary data.</text>
</comment>
<comment type="subunit">
    <text evidence="3 13">Heterotetramer of two alpha and two beta chains.</text>
</comment>
<evidence type="ECO:0000256" key="13">
    <source>
        <dbReference type="HAMAP-Rule" id="MF_01106"/>
    </source>
</evidence>
<keyword evidence="5 13" id="KW-0028">Amino-acid biosynthesis</keyword>
<dbReference type="NCBIfam" id="TIGR00120">
    <property type="entry name" value="ArgJ"/>
    <property type="match status" value="1"/>
</dbReference>
<evidence type="ECO:0000256" key="1">
    <source>
        <dbReference type="ARBA" id="ARBA00004496"/>
    </source>
</evidence>
<keyword evidence="15" id="KW-1185">Reference proteome</keyword>
<dbReference type="GO" id="GO:0006592">
    <property type="term" value="P:ornithine biosynthetic process"/>
    <property type="evidence" value="ECO:0007669"/>
    <property type="project" value="TreeGrafter"/>
</dbReference>
<comment type="catalytic activity">
    <reaction evidence="10 13">
        <text>L-glutamate + acetyl-CoA = N-acetyl-L-glutamate + CoA + H(+)</text>
        <dbReference type="Rhea" id="RHEA:24292"/>
        <dbReference type="ChEBI" id="CHEBI:15378"/>
        <dbReference type="ChEBI" id="CHEBI:29985"/>
        <dbReference type="ChEBI" id="CHEBI:44337"/>
        <dbReference type="ChEBI" id="CHEBI:57287"/>
        <dbReference type="ChEBI" id="CHEBI:57288"/>
        <dbReference type="EC" id="2.3.1.1"/>
    </reaction>
</comment>
<dbReference type="EC" id="2.3.1.35" evidence="13"/>
<accession>A0A5C8NZB9</accession>
<evidence type="ECO:0000256" key="12">
    <source>
        <dbReference type="ARBA" id="ARBA00054976"/>
    </source>
</evidence>
<dbReference type="GO" id="GO:0004042">
    <property type="term" value="F:L-glutamate N-acetyltransferase activity"/>
    <property type="evidence" value="ECO:0007669"/>
    <property type="project" value="UniProtKB-UniRule"/>
</dbReference>
<feature type="chain" id="PRO_5023353105" description="Arginine biosynthesis bifunctional protein ArgJ beta chain" evidence="13">
    <location>
        <begin position="196"/>
        <end position="409"/>
    </location>
</feature>
<dbReference type="GO" id="GO:0006526">
    <property type="term" value="P:L-arginine biosynthetic process"/>
    <property type="evidence" value="ECO:0007669"/>
    <property type="project" value="UniProtKB-UniRule"/>
</dbReference>
<comment type="pathway">
    <text evidence="13">Amino-acid biosynthesis; L-arginine biosynthesis; L-ornithine and N-acetyl-L-glutamate from L-glutamate and N(2)-acetyl-L-ornithine (cyclic): step 1/1.</text>
</comment>
<feature type="binding site" evidence="13">
    <location>
        <position position="282"/>
    </location>
    <ligand>
        <name>substrate</name>
    </ligand>
</feature>
<organism evidence="14 15">
    <name type="scientific">Cerasibacillus terrae</name>
    <dbReference type="NCBI Taxonomy" id="2498845"/>
    <lineage>
        <taxon>Bacteria</taxon>
        <taxon>Bacillati</taxon>
        <taxon>Bacillota</taxon>
        <taxon>Bacilli</taxon>
        <taxon>Bacillales</taxon>
        <taxon>Bacillaceae</taxon>
        <taxon>Cerasibacillus</taxon>
    </lineage>
</organism>
<evidence type="ECO:0000256" key="6">
    <source>
        <dbReference type="ARBA" id="ARBA00022679"/>
    </source>
</evidence>
<dbReference type="PANTHER" id="PTHR23100">
    <property type="entry name" value="ARGININE BIOSYNTHESIS BIFUNCTIONAL PROTEIN ARGJ"/>
    <property type="match status" value="1"/>
</dbReference>
<evidence type="ECO:0000256" key="8">
    <source>
        <dbReference type="ARBA" id="ARBA00023268"/>
    </source>
</evidence>
<feature type="site" description="Involved in the stabilization of negative charge on the oxyanion by the formation of the oxyanion hole" evidence="13">
    <location>
        <position position="123"/>
    </location>
</feature>
<sequence>MMIEEQTKITCIENGSVISPPGFQVAGLHSGVKKARNDLGVLYSEKLTNAAAVYTLNQIQAAPIAVTKESMHVEHKLQAIVINSGNANACTGKQGEEDAYMMQHLTAKKLSLPAHHVAVASTGVIGVHMPMSKIAPHIDLLSIGKTKEHVAQFEESLLTTDTFTKSACYQAEIGGNTITIGGAAKGSGMVKPNMGTILSFITTDAAIESEFLQMALKEATDKTFNCITVDGDTSTNDMVIVLANGLAENDTLTPEHPDWKVFMELLTKTCEDLSQQIARDGEGATKLVEVEVIGAKTNEDAVKIAKAIVSSSLVKTAIFGKDANWGRIIAAIGYSGVEINPHTIDAMIGPISILQNSEPMAFSEEEINTYFENDTVKILIDLQLGDAKGKAWGCDLTYDYVRINASYRT</sequence>
<dbReference type="HAMAP" id="MF_01106">
    <property type="entry name" value="ArgJ"/>
    <property type="match status" value="1"/>
</dbReference>
<keyword evidence="13" id="KW-0963">Cytoplasm</keyword>
<protein>
    <recommendedName>
        <fullName evidence="13">Arginine biosynthesis bifunctional protein ArgJ</fullName>
    </recommendedName>
    <domain>
        <recommendedName>
            <fullName evidence="13">Glutamate N-acetyltransferase</fullName>
            <ecNumber evidence="13">2.3.1.35</ecNumber>
        </recommendedName>
        <alternativeName>
            <fullName evidence="13">Ornithine acetyltransferase</fullName>
            <shortName evidence="13">OATase</shortName>
        </alternativeName>
        <alternativeName>
            <fullName evidence="13">Ornithine transacetylase</fullName>
        </alternativeName>
    </domain>
    <domain>
        <recommendedName>
            <fullName evidence="13">Amino-acid acetyltransferase</fullName>
            <ecNumber evidence="13">2.3.1.1</ecNumber>
        </recommendedName>
        <alternativeName>
            <fullName evidence="13">N-acetylglutamate synthase</fullName>
            <shortName evidence="13">AGSase</shortName>
        </alternativeName>
    </domain>
    <component>
        <recommendedName>
            <fullName evidence="13">Arginine biosynthesis bifunctional protein ArgJ alpha chain</fullName>
        </recommendedName>
    </component>
    <component>
        <recommendedName>
            <fullName evidence="13">Arginine biosynthesis bifunctional protein ArgJ beta chain</fullName>
        </recommendedName>
    </component>
</protein>
<feature type="binding site" evidence="13">
    <location>
        <position position="409"/>
    </location>
    <ligand>
        <name>substrate</name>
    </ligand>
</feature>
<dbReference type="InterPro" id="IPR042195">
    <property type="entry name" value="ArgJ_beta_C"/>
</dbReference>
<dbReference type="PANTHER" id="PTHR23100:SF0">
    <property type="entry name" value="ARGININE BIOSYNTHESIS BIFUNCTIONAL PROTEIN ARGJ, MITOCHONDRIAL"/>
    <property type="match status" value="1"/>
</dbReference>
<dbReference type="OrthoDB" id="9804242at2"/>
<keyword evidence="6 13" id="KW-0808">Transferase</keyword>
<feature type="active site" description="Nucleophile" evidence="13">
    <location>
        <position position="196"/>
    </location>
</feature>
<dbReference type="Proteomes" id="UP000321574">
    <property type="component" value="Unassembled WGS sequence"/>
</dbReference>
<dbReference type="FunFam" id="3.60.70.12:FF:000001">
    <property type="entry name" value="Arginine biosynthesis bifunctional protein ArgJ, chloroplastic"/>
    <property type="match status" value="1"/>
</dbReference>
<evidence type="ECO:0000256" key="5">
    <source>
        <dbReference type="ARBA" id="ARBA00022605"/>
    </source>
</evidence>
<dbReference type="Pfam" id="PF01960">
    <property type="entry name" value="ArgJ"/>
    <property type="match status" value="1"/>
</dbReference>
<evidence type="ECO:0000313" key="15">
    <source>
        <dbReference type="Proteomes" id="UP000321574"/>
    </source>
</evidence>
<dbReference type="Gene3D" id="3.30.2330.10">
    <property type="entry name" value="arginine biosynthesis bifunctional protein suprefamily"/>
    <property type="match status" value="1"/>
</dbReference>
<gene>
    <name evidence="13 14" type="primary">argJ</name>
    <name evidence="14" type="ORF">FHP05_03635</name>
</gene>
<comment type="pathway">
    <text evidence="13">Amino-acid biosynthesis; L-arginine biosynthesis; N(2)-acetyl-L-ornithine from L-glutamate: step 1/4.</text>
</comment>
<keyword evidence="4 13" id="KW-0055">Arginine biosynthesis</keyword>
<dbReference type="NCBIfam" id="NF003802">
    <property type="entry name" value="PRK05388.1"/>
    <property type="match status" value="1"/>
</dbReference>